<name>A0A445CB94_ARAHY</name>
<proteinExistence type="predicted"/>
<protein>
    <submittedName>
        <fullName evidence="3">Uncharacterized protein</fullName>
    </submittedName>
</protein>
<gene>
    <name evidence="3" type="ORF">Ahy_A07g034219</name>
</gene>
<reference evidence="3 4" key="1">
    <citation type="submission" date="2019-01" db="EMBL/GenBank/DDBJ databases">
        <title>Sequencing of cultivated peanut Arachis hypogaea provides insights into genome evolution and oil improvement.</title>
        <authorList>
            <person name="Chen X."/>
        </authorList>
    </citation>
    <scope>NUCLEOTIDE SEQUENCE [LARGE SCALE GENOMIC DNA]</scope>
    <source>
        <strain evidence="4">cv. Fuhuasheng</strain>
        <tissue evidence="3">Leaves</tissue>
    </source>
</reference>
<sequence>MTVTNPKPIHDSHFTDSVRPYSIPSSKPPSPSLNSSPPPEGVVAAGNVTDRACRSRRLLLQPLLSLCFPIAATSAAPSGSVSLFSSQPRPPLLCHRPPEASISPSAVPPPVSPPAAICPSTELSLGRLQPLFLPPALFASVSFVGSLFLTVLWNCLFPFELETTLISFHPVQIESQKKRRE</sequence>
<comment type="caution">
    <text evidence="3">The sequence shown here is derived from an EMBL/GenBank/DDBJ whole genome shotgun (WGS) entry which is preliminary data.</text>
</comment>
<dbReference type="Proteomes" id="UP000289738">
    <property type="component" value="Chromosome A07"/>
</dbReference>
<accession>A0A445CB94</accession>
<keyword evidence="2" id="KW-1133">Transmembrane helix</keyword>
<feature type="transmembrane region" description="Helical" evidence="2">
    <location>
        <begin position="136"/>
        <end position="157"/>
    </location>
</feature>
<keyword evidence="2" id="KW-0812">Transmembrane</keyword>
<feature type="compositionally biased region" description="Pro residues" evidence="1">
    <location>
        <begin position="26"/>
        <end position="40"/>
    </location>
</feature>
<feature type="region of interest" description="Disordered" evidence="1">
    <location>
        <begin position="1"/>
        <end position="43"/>
    </location>
</feature>
<evidence type="ECO:0000256" key="2">
    <source>
        <dbReference type="SAM" id="Phobius"/>
    </source>
</evidence>
<organism evidence="3 4">
    <name type="scientific">Arachis hypogaea</name>
    <name type="common">Peanut</name>
    <dbReference type="NCBI Taxonomy" id="3818"/>
    <lineage>
        <taxon>Eukaryota</taxon>
        <taxon>Viridiplantae</taxon>
        <taxon>Streptophyta</taxon>
        <taxon>Embryophyta</taxon>
        <taxon>Tracheophyta</taxon>
        <taxon>Spermatophyta</taxon>
        <taxon>Magnoliopsida</taxon>
        <taxon>eudicotyledons</taxon>
        <taxon>Gunneridae</taxon>
        <taxon>Pentapetalae</taxon>
        <taxon>rosids</taxon>
        <taxon>fabids</taxon>
        <taxon>Fabales</taxon>
        <taxon>Fabaceae</taxon>
        <taxon>Papilionoideae</taxon>
        <taxon>50 kb inversion clade</taxon>
        <taxon>dalbergioids sensu lato</taxon>
        <taxon>Dalbergieae</taxon>
        <taxon>Pterocarpus clade</taxon>
        <taxon>Arachis</taxon>
    </lineage>
</organism>
<evidence type="ECO:0000313" key="4">
    <source>
        <dbReference type="Proteomes" id="UP000289738"/>
    </source>
</evidence>
<keyword evidence="4" id="KW-1185">Reference proteome</keyword>
<evidence type="ECO:0000313" key="3">
    <source>
        <dbReference type="EMBL" id="RYR48210.1"/>
    </source>
</evidence>
<dbReference type="EMBL" id="SDMP01000007">
    <property type="protein sequence ID" value="RYR48210.1"/>
    <property type="molecule type" value="Genomic_DNA"/>
</dbReference>
<dbReference type="AlphaFoldDB" id="A0A445CB94"/>
<evidence type="ECO:0000256" key="1">
    <source>
        <dbReference type="SAM" id="MobiDB-lite"/>
    </source>
</evidence>
<keyword evidence="2" id="KW-0472">Membrane</keyword>